<evidence type="ECO:0000313" key="1">
    <source>
        <dbReference type="EMBL" id="CCF83445.1"/>
    </source>
</evidence>
<dbReference type="EMBL" id="CAGS01000146">
    <property type="protein sequence ID" value="CCF83445.1"/>
    <property type="molecule type" value="Genomic_DNA"/>
</dbReference>
<accession>I4EFI3</accession>
<dbReference type="AlphaFoldDB" id="I4EFI3"/>
<dbReference type="Proteomes" id="UP000004221">
    <property type="component" value="Unassembled WGS sequence"/>
</dbReference>
<gene>
    <name evidence="1" type="ORF">NITHO_230016</name>
</gene>
<sequence length="221" mass="24257">MVGKFSQGNAIRTQRVVPDHYLRLSIAEHEDSGDPPLHVLFRLLPKVVVESVHATSEGRPVVLPERLNGIALVRHSLASHELFVALRGGAQVLAGSWRVQEGLNEGGAFACCEGNDLVRADGLFRGCLRTRDDKVCHSAPSESRGSFDQCFLGGSDARLKAFVSCFKCHKTGSVPVRWHEANCSVIKSYGSQPYVSIKIICASVPADVKRCRIKRGSFRFR</sequence>
<proteinExistence type="predicted"/>
<organism evidence="1 2">
    <name type="scientific">Nitrolancea hollandica Lb</name>
    <dbReference type="NCBI Taxonomy" id="1129897"/>
    <lineage>
        <taxon>Bacteria</taxon>
        <taxon>Pseudomonadati</taxon>
        <taxon>Thermomicrobiota</taxon>
        <taxon>Thermomicrobia</taxon>
        <taxon>Sphaerobacterales</taxon>
        <taxon>Sphaerobacterineae</taxon>
        <taxon>Sphaerobacteraceae</taxon>
        <taxon>Nitrolancea</taxon>
    </lineage>
</organism>
<reference evidence="1 2" key="1">
    <citation type="journal article" date="2012" name="ISME J.">
        <title>Nitrification expanded: discovery, physiology and genomics of a nitrite-oxidizing bacterium from the phylum Chloroflexi.</title>
        <authorList>
            <person name="Sorokin D.Y."/>
            <person name="Lucker S."/>
            <person name="Vejmelkova D."/>
            <person name="Kostrikina N.A."/>
            <person name="Kleerebezem R."/>
            <person name="Rijpstra W.I."/>
            <person name="Damste J.S."/>
            <person name="Le Paslier D."/>
            <person name="Muyzer G."/>
            <person name="Wagner M."/>
            <person name="van Loosdrecht M.C."/>
            <person name="Daims H."/>
        </authorList>
    </citation>
    <scope>NUCLEOTIDE SEQUENCE [LARGE SCALE GENOMIC DNA]</scope>
    <source>
        <strain evidence="2">none</strain>
    </source>
</reference>
<name>I4EFI3_9BACT</name>
<keyword evidence="2" id="KW-1185">Reference proteome</keyword>
<protein>
    <submittedName>
        <fullName evidence="1">Uncharacterized protein</fullName>
    </submittedName>
</protein>
<evidence type="ECO:0000313" key="2">
    <source>
        <dbReference type="Proteomes" id="UP000004221"/>
    </source>
</evidence>
<comment type="caution">
    <text evidence="1">The sequence shown here is derived from an EMBL/GenBank/DDBJ whole genome shotgun (WGS) entry which is preliminary data.</text>
</comment>